<dbReference type="Gene3D" id="3.40.50.2300">
    <property type="match status" value="1"/>
</dbReference>
<accession>A0AA36N974</accession>
<dbReference type="SUPFAM" id="SSF53822">
    <property type="entry name" value="Periplasmic binding protein-like I"/>
    <property type="match status" value="1"/>
</dbReference>
<feature type="non-terminal residue" evidence="1">
    <location>
        <position position="1"/>
    </location>
</feature>
<dbReference type="Proteomes" id="UP001178507">
    <property type="component" value="Unassembled WGS sequence"/>
</dbReference>
<comment type="caution">
    <text evidence="1">The sequence shown here is derived from an EMBL/GenBank/DDBJ whole genome shotgun (WGS) entry which is preliminary data.</text>
</comment>
<reference evidence="1" key="1">
    <citation type="submission" date="2023-08" db="EMBL/GenBank/DDBJ databases">
        <authorList>
            <person name="Chen Y."/>
            <person name="Shah S."/>
            <person name="Dougan E. K."/>
            <person name="Thang M."/>
            <person name="Chan C."/>
        </authorList>
    </citation>
    <scope>NUCLEOTIDE SEQUENCE</scope>
</reference>
<evidence type="ECO:0000313" key="1">
    <source>
        <dbReference type="EMBL" id="CAJ1393953.1"/>
    </source>
</evidence>
<name>A0AA36N974_9DINO</name>
<proteinExistence type="predicted"/>
<feature type="non-terminal residue" evidence="1">
    <location>
        <position position="257"/>
    </location>
</feature>
<dbReference type="EMBL" id="CAUJNA010002685">
    <property type="protein sequence ID" value="CAJ1393953.1"/>
    <property type="molecule type" value="Genomic_DNA"/>
</dbReference>
<sequence length="257" mass="27731">AFFVSMGQGTCRLDAADTTGNGRGTTTTYDVTSRAACLDLCFSLGWCTGVEFREARLKCEIWNQTVGYFRTSSSANECIAKQERACADWVGTASCAASIEDLNATTRVDRLLRSCPQACADVTPTCPSDFRQLDANVGGLYLTSGGTVYQSQLEQYHSGYNMFFQMRGQVNAHSGALELTSLSADGGEEALITRARYLVNRLGAKVLLGPYGDESFEAVATVAEESKVVLMGPISKSNETVASHDTVFSMTRHPSDE</sequence>
<protein>
    <submittedName>
        <fullName evidence="1">Uncharacterized protein</fullName>
    </submittedName>
</protein>
<dbReference type="AlphaFoldDB" id="A0AA36N974"/>
<gene>
    <name evidence="1" type="ORF">EVOR1521_LOCUS18703</name>
</gene>
<evidence type="ECO:0000313" key="2">
    <source>
        <dbReference type="Proteomes" id="UP001178507"/>
    </source>
</evidence>
<dbReference type="InterPro" id="IPR028082">
    <property type="entry name" value="Peripla_BP_I"/>
</dbReference>
<organism evidence="1 2">
    <name type="scientific">Effrenium voratum</name>
    <dbReference type="NCBI Taxonomy" id="2562239"/>
    <lineage>
        <taxon>Eukaryota</taxon>
        <taxon>Sar</taxon>
        <taxon>Alveolata</taxon>
        <taxon>Dinophyceae</taxon>
        <taxon>Suessiales</taxon>
        <taxon>Symbiodiniaceae</taxon>
        <taxon>Effrenium</taxon>
    </lineage>
</organism>
<keyword evidence="2" id="KW-1185">Reference proteome</keyword>